<dbReference type="GO" id="GO:0005634">
    <property type="term" value="C:nucleus"/>
    <property type="evidence" value="ECO:0007669"/>
    <property type="project" value="TreeGrafter"/>
</dbReference>
<name>A0A8C8FHG1_ONCTS</name>
<proteinExistence type="predicted"/>
<dbReference type="PANTHER" id="PTHR13164:SF3">
    <property type="entry name" value="CALCYCLIN-BINDING PROTEIN"/>
    <property type="match status" value="1"/>
</dbReference>
<evidence type="ECO:0000256" key="1">
    <source>
        <dbReference type="SAM" id="MobiDB-lite"/>
    </source>
</evidence>
<dbReference type="AlphaFoldDB" id="A0A8C8FHG1"/>
<organism evidence="2 3">
    <name type="scientific">Oncorhynchus tshawytscha</name>
    <name type="common">Chinook salmon</name>
    <name type="synonym">Salmo tshawytscha</name>
    <dbReference type="NCBI Taxonomy" id="74940"/>
    <lineage>
        <taxon>Eukaryota</taxon>
        <taxon>Metazoa</taxon>
        <taxon>Chordata</taxon>
        <taxon>Craniata</taxon>
        <taxon>Vertebrata</taxon>
        <taxon>Euteleostomi</taxon>
        <taxon>Actinopterygii</taxon>
        <taxon>Neopterygii</taxon>
        <taxon>Teleostei</taxon>
        <taxon>Protacanthopterygii</taxon>
        <taxon>Salmoniformes</taxon>
        <taxon>Salmonidae</taxon>
        <taxon>Salmoninae</taxon>
        <taxon>Oncorhynchus</taxon>
    </lineage>
</organism>
<keyword evidence="3" id="KW-1185">Reference proteome</keyword>
<reference evidence="2" key="2">
    <citation type="submission" date="2025-09" db="UniProtKB">
        <authorList>
            <consortium name="Ensembl"/>
        </authorList>
    </citation>
    <scope>IDENTIFICATION</scope>
</reference>
<dbReference type="InterPro" id="IPR052289">
    <property type="entry name" value="Calcyclin-binding_UBL-bridge"/>
</dbReference>
<feature type="region of interest" description="Disordered" evidence="1">
    <location>
        <begin position="153"/>
        <end position="176"/>
    </location>
</feature>
<dbReference type="GeneTree" id="ENSGT00990000214001"/>
<feature type="compositionally biased region" description="Basic and acidic residues" evidence="1">
    <location>
        <begin position="159"/>
        <end position="169"/>
    </location>
</feature>
<dbReference type="Ensembl" id="ENSOTST00005038178.2">
    <property type="protein sequence ID" value="ENSOTSP00005035203.2"/>
    <property type="gene ID" value="ENSOTSG00005016562.2"/>
</dbReference>
<evidence type="ECO:0000313" key="2">
    <source>
        <dbReference type="Ensembl" id="ENSOTSP00005035203.2"/>
    </source>
</evidence>
<dbReference type="PANTHER" id="PTHR13164">
    <property type="entry name" value="CALICYLIN BINDING PROTEIN"/>
    <property type="match status" value="1"/>
</dbReference>
<protein>
    <submittedName>
        <fullName evidence="2">Uncharacterized protein</fullName>
    </submittedName>
</protein>
<sequence>MEWFKNKHIQLADLQEVTSFLEKSDKSISVKQHHKEQQAKGEADPTSASKAYTVKKYILWYLHNIAPENVKVTLQRGRAMYFVLLVKYLEGKNHQMTINNFLYTIDVQYLFKTDMVLNRIASKYGNADPSDELMSMLKNMYSEGHNEMKHSINKAWSESQDKKSKRDGDMGNMDMF</sequence>
<dbReference type="Proteomes" id="UP000694402">
    <property type="component" value="Unassembled WGS sequence"/>
</dbReference>
<dbReference type="GO" id="GO:0007507">
    <property type="term" value="P:heart development"/>
    <property type="evidence" value="ECO:0007669"/>
    <property type="project" value="TreeGrafter"/>
</dbReference>
<reference evidence="2" key="1">
    <citation type="submission" date="2025-08" db="UniProtKB">
        <authorList>
            <consortium name="Ensembl"/>
        </authorList>
    </citation>
    <scope>IDENTIFICATION</scope>
</reference>
<evidence type="ECO:0000313" key="3">
    <source>
        <dbReference type="Proteomes" id="UP000694402"/>
    </source>
</evidence>
<accession>A0A8C8FHG1</accession>